<organism evidence="2 3">
    <name type="scientific">Coprococcus comes</name>
    <dbReference type="NCBI Taxonomy" id="410072"/>
    <lineage>
        <taxon>Bacteria</taxon>
        <taxon>Bacillati</taxon>
        <taxon>Bacillota</taxon>
        <taxon>Clostridia</taxon>
        <taxon>Lachnospirales</taxon>
        <taxon>Lachnospiraceae</taxon>
        <taxon>Coprococcus</taxon>
    </lineage>
</organism>
<dbReference type="InterPro" id="IPR011646">
    <property type="entry name" value="KAP_P-loop"/>
</dbReference>
<dbReference type="Proteomes" id="UP000095727">
    <property type="component" value="Unassembled WGS sequence"/>
</dbReference>
<evidence type="ECO:0000313" key="2">
    <source>
        <dbReference type="EMBL" id="CUM93740.1"/>
    </source>
</evidence>
<dbReference type="EMBL" id="CYXR01000010">
    <property type="protein sequence ID" value="CUM93740.1"/>
    <property type="molecule type" value="Genomic_DNA"/>
</dbReference>
<sequence>MKKATLEATDENILQSIKEQKGTERNTEIMEFIKALDLIEENIFISLDARWGEGKTFYVRQIEKTLEYQTLKNFETDDNKNKYEEMKPYFEKTVLEDIELGNSYLPVYYNAWLYDNHSDPLMSLLYVIIKKCGLWIDSKLVKDKTDKLKDIIKSIQVNLGIFSINGDKVIDAVSEKNIFDGIQLAEDIRQRVKEIFNQVIEGQTQKLVIFIDELDRCKPSYALEMLERIKHYFDDNRIIFIVSVNKEQLTHTISNYYGNGFDSTGYLNKFFDVNAYLQEVERRQLRFVSEYSERSIFGRMANMYANYYKLTLRDALIYKERLSIIDTTENSYVIDDDSIEGVCISIFVPLIVILDMVDIKEKVSFIDGKSRVLRQMEGYQELERVYRRLGWRVPEEQCVSEGKRIVDAVYQYAFNNSKEALESANLATGTFRRDLKSQCKKLCGAIKDNR</sequence>
<dbReference type="SUPFAM" id="SSF52540">
    <property type="entry name" value="P-loop containing nucleoside triphosphate hydrolases"/>
    <property type="match status" value="1"/>
</dbReference>
<evidence type="ECO:0000259" key="1">
    <source>
        <dbReference type="Pfam" id="PF07693"/>
    </source>
</evidence>
<name>A0A173SU73_9FIRM</name>
<dbReference type="RefSeq" id="WP_055156668.1">
    <property type="nucleotide sequence ID" value="NZ_CYXR01000010.1"/>
</dbReference>
<dbReference type="Gene3D" id="3.40.50.300">
    <property type="entry name" value="P-loop containing nucleotide triphosphate hydrolases"/>
    <property type="match status" value="1"/>
</dbReference>
<evidence type="ECO:0000313" key="3">
    <source>
        <dbReference type="Proteomes" id="UP000095727"/>
    </source>
</evidence>
<protein>
    <submittedName>
        <fullName evidence="2">Predicted P-loop ATPase</fullName>
    </submittedName>
</protein>
<dbReference type="AlphaFoldDB" id="A0A173SU73"/>
<dbReference type="Pfam" id="PF07693">
    <property type="entry name" value="KAP_NTPase"/>
    <property type="match status" value="1"/>
</dbReference>
<gene>
    <name evidence="2" type="ORF">ERS852574_01688</name>
</gene>
<dbReference type="InterPro" id="IPR027417">
    <property type="entry name" value="P-loop_NTPase"/>
</dbReference>
<accession>A0A173SU73</accession>
<feature type="domain" description="KAP NTPase" evidence="1">
    <location>
        <begin position="30"/>
        <end position="287"/>
    </location>
</feature>
<reference evidence="2 3" key="1">
    <citation type="submission" date="2015-09" db="EMBL/GenBank/DDBJ databases">
        <authorList>
            <consortium name="Pathogen Informatics"/>
        </authorList>
    </citation>
    <scope>NUCLEOTIDE SEQUENCE [LARGE SCALE GENOMIC DNA]</scope>
    <source>
        <strain evidence="2 3">2789STDY5834962</strain>
    </source>
</reference>
<proteinExistence type="predicted"/>